<protein>
    <recommendedName>
        <fullName evidence="1">DUF4283 domain-containing protein</fullName>
    </recommendedName>
</protein>
<reference evidence="2 3" key="1">
    <citation type="journal article" date="2018" name="PLoS Genet.">
        <title>Population sequencing reveals clonal diversity and ancestral inbreeding in the grapevine cultivar Chardonnay.</title>
        <authorList>
            <person name="Roach M.J."/>
            <person name="Johnson D.L."/>
            <person name="Bohlmann J."/>
            <person name="van Vuuren H.J."/>
            <person name="Jones S.J."/>
            <person name="Pretorius I.S."/>
            <person name="Schmidt S.A."/>
            <person name="Borneman A.R."/>
        </authorList>
    </citation>
    <scope>NUCLEOTIDE SEQUENCE [LARGE SCALE GENOMIC DNA]</scope>
    <source>
        <strain evidence="3">cv. Chardonnay</strain>
        <tissue evidence="2">Leaf</tissue>
    </source>
</reference>
<sequence length="782" mass="88179">MLQRGAGRKVGKSLGGRGRKFKLERRVNGAGRFVLCSIVDLEAKRFCLVFIEGMGLLGGSAILAEKLQALGVVTQAKAKTEAAASRNDSKMKAVTKEGKAEKSLGKLVEGEKKAFVGVAREPAGRIGDALWLQFGGRELRGRKDVLGRCLVGRWGNGSVVELEIASFRKWGKRFWNLKKDVKVMKLGGAFFLLEFEDEEKAKRVLKRGMHRYKDKLLHLDKWSEETGCLRLGSLAKEVWVRVMGLPLHCWSGEVFKKIGDYCGGFVEVNEETKRFSQLQWGRILVKAEGIDFPRTLHLVVKSYCYAVQRWWEVSSWVSAVVPMNKLKGREGEKVREEKEVGSCAESNSGMGKDIWCATEVDGAGSVRTNRSEEKGDGNGTAKIVDGFSSFGKGIGEKGDGRLGCALREDERCEPKSFWEARQSSKRAEQVSNLDQVFLDEPLKKCRASDFRMLSKGWFAKEDLVGGKDSEEVEGNSGSFSPTDECLMEEASRYFFFSPPFVCVWGGRDSSSSPFSRVEGALIEVGEGHDAYVILKENERELSVNPLRVMLAEERDFEKGNGESVPIREGRDERVEEEGGDVESWRYNCLAKFCHCLGMPTEGFEGEILKLLNRMKERRERFERSNGKKRKGQRSFRFDRKLKKLECSVNYSGSGGDQGHPECVRLGFESFCGMVLQMVEMEMEMGKFSISCCFKNCDDGFCWIFTRVYGPTMKLDREDFFSKLEAIRGLWDEPWCATGDFNMIRFPSERSRGGCLSSTMRRFSEVVEDLELRDLPLQEGLFT</sequence>
<gene>
    <name evidence="2" type="ORF">CK203_113268</name>
</gene>
<comment type="caution">
    <text evidence="2">The sequence shown here is derived from an EMBL/GenBank/DDBJ whole genome shotgun (WGS) entry which is preliminary data.</text>
</comment>
<evidence type="ECO:0000259" key="1">
    <source>
        <dbReference type="Pfam" id="PF14111"/>
    </source>
</evidence>
<dbReference type="Pfam" id="PF14111">
    <property type="entry name" value="DUF4283"/>
    <property type="match status" value="1"/>
</dbReference>
<evidence type="ECO:0000313" key="3">
    <source>
        <dbReference type="Proteomes" id="UP000288805"/>
    </source>
</evidence>
<dbReference type="Proteomes" id="UP000288805">
    <property type="component" value="Unassembled WGS sequence"/>
</dbReference>
<dbReference type="Gene3D" id="3.60.10.10">
    <property type="entry name" value="Endonuclease/exonuclease/phosphatase"/>
    <property type="match status" value="1"/>
</dbReference>
<organism evidence="2 3">
    <name type="scientific">Vitis vinifera</name>
    <name type="common">Grape</name>
    <dbReference type="NCBI Taxonomy" id="29760"/>
    <lineage>
        <taxon>Eukaryota</taxon>
        <taxon>Viridiplantae</taxon>
        <taxon>Streptophyta</taxon>
        <taxon>Embryophyta</taxon>
        <taxon>Tracheophyta</taxon>
        <taxon>Spermatophyta</taxon>
        <taxon>Magnoliopsida</taxon>
        <taxon>eudicotyledons</taxon>
        <taxon>Gunneridae</taxon>
        <taxon>Pentapetalae</taxon>
        <taxon>rosids</taxon>
        <taxon>Vitales</taxon>
        <taxon>Vitaceae</taxon>
        <taxon>Viteae</taxon>
        <taxon>Vitis</taxon>
    </lineage>
</organism>
<name>A0A438EL89_VITVI</name>
<feature type="domain" description="DUF4283" evidence="1">
    <location>
        <begin position="144"/>
        <end position="228"/>
    </location>
</feature>
<dbReference type="InterPro" id="IPR025558">
    <property type="entry name" value="DUF4283"/>
</dbReference>
<dbReference type="PANTHER" id="PTHR34427:SF5">
    <property type="entry name" value="DUF4283 DOMAIN-CONTAINING PROTEIN"/>
    <property type="match status" value="1"/>
</dbReference>
<dbReference type="InterPro" id="IPR036691">
    <property type="entry name" value="Endo/exonu/phosph_ase_sf"/>
</dbReference>
<dbReference type="AlphaFoldDB" id="A0A438EL89"/>
<evidence type="ECO:0000313" key="2">
    <source>
        <dbReference type="EMBL" id="RVW48504.1"/>
    </source>
</evidence>
<dbReference type="EMBL" id="QGNW01001251">
    <property type="protein sequence ID" value="RVW48504.1"/>
    <property type="molecule type" value="Genomic_DNA"/>
</dbReference>
<accession>A0A438EL89</accession>
<proteinExistence type="predicted"/>
<dbReference type="SUPFAM" id="SSF56219">
    <property type="entry name" value="DNase I-like"/>
    <property type="match status" value="1"/>
</dbReference>
<dbReference type="PANTHER" id="PTHR34427">
    <property type="entry name" value="DUF4283 DOMAIN PROTEIN"/>
    <property type="match status" value="1"/>
</dbReference>